<gene>
    <name evidence="3" type="ORF">EYC98_08050</name>
</gene>
<sequence length="487" mass="53000">MSATRLLFLLITLFHTIAVSAEPVYQPPGANLTYGNVTHGQRVLSATSNPAAAAADVYRGGGKATSGTVVSGVAGIEYGNVQELFDTIDDLSKGFEPSDPGGESGAAPENPKEPIDIGNIIDTNAPNFNEIVDDIAKEVTAQAAILALISVEGYGKAFVSADIPFVIGTELLGGAWTLGVNWSGTSKAYGFVRPIEFDFDKVLEDIKNDYDPSQTPDGKPRLYDVSGDVNILVDQATGSYGINFANDSSFLTKAVKTFELSVGYGWLAKQSKQGNLFLGIEGKYYNVGLSRFSVRFGDFTDSEEIFDSLRNSNFVHDKGFGVDFGTLWVARNYQLGATLTNINEPKFEYPDVDISSYSDQVVISFLQKDKHYTMERQLKIEASYFTTNRKLTVNLGLDANNVEDPVGDDFQWLTMSAGYVIDSWWLPGVRFGYRQNLAGTELKYLSVGVTAFKILNIDIASSLEQVKINGTKLPQGLIASMGFDISF</sequence>
<organism evidence="3 4">
    <name type="scientific">Candidatus Litorirhabdus singularis</name>
    <dbReference type="NCBI Taxonomy" id="2518993"/>
    <lineage>
        <taxon>Bacteria</taxon>
        <taxon>Pseudomonadati</taxon>
        <taxon>Pseudomonadota</taxon>
        <taxon>Gammaproteobacteria</taxon>
        <taxon>Cellvibrionales</taxon>
        <taxon>Halieaceae</taxon>
        <taxon>Candidatus Litorirhabdus</taxon>
    </lineage>
</organism>
<keyword evidence="2" id="KW-0732">Signal</keyword>
<protein>
    <submittedName>
        <fullName evidence="3">Type IX secretion system membrane protein PorP/SprF</fullName>
    </submittedName>
</protein>
<feature type="signal peptide" evidence="2">
    <location>
        <begin position="1"/>
        <end position="21"/>
    </location>
</feature>
<name>A0ABT3TET8_9GAMM</name>
<evidence type="ECO:0000256" key="2">
    <source>
        <dbReference type="SAM" id="SignalP"/>
    </source>
</evidence>
<proteinExistence type="predicted"/>
<accession>A0ABT3TET8</accession>
<reference evidence="3" key="1">
    <citation type="submission" date="2019-02" db="EMBL/GenBank/DDBJ databases">
        <authorList>
            <person name="Li S.-H."/>
        </authorList>
    </citation>
    <scope>NUCLEOTIDE SEQUENCE</scope>
    <source>
        <strain evidence="3">IMCC14734</strain>
    </source>
</reference>
<feature type="region of interest" description="Disordered" evidence="1">
    <location>
        <begin position="92"/>
        <end position="113"/>
    </location>
</feature>
<evidence type="ECO:0000313" key="4">
    <source>
        <dbReference type="Proteomes" id="UP001143362"/>
    </source>
</evidence>
<feature type="chain" id="PRO_5046742744" evidence="2">
    <location>
        <begin position="22"/>
        <end position="487"/>
    </location>
</feature>
<dbReference type="Proteomes" id="UP001143362">
    <property type="component" value="Unassembled WGS sequence"/>
</dbReference>
<keyword evidence="4" id="KW-1185">Reference proteome</keyword>
<dbReference type="Pfam" id="PF13729">
    <property type="entry name" value="TraF_2"/>
    <property type="match status" value="1"/>
</dbReference>
<dbReference type="RefSeq" id="WP_279244802.1">
    <property type="nucleotide sequence ID" value="NZ_SHNN01000001.1"/>
</dbReference>
<dbReference type="EMBL" id="SHNN01000001">
    <property type="protein sequence ID" value="MCX2980827.1"/>
    <property type="molecule type" value="Genomic_DNA"/>
</dbReference>
<evidence type="ECO:0000313" key="3">
    <source>
        <dbReference type="EMBL" id="MCX2980827.1"/>
    </source>
</evidence>
<evidence type="ECO:0000256" key="1">
    <source>
        <dbReference type="SAM" id="MobiDB-lite"/>
    </source>
</evidence>
<dbReference type="InterPro" id="IPR032811">
    <property type="entry name" value="Put_conjugal_transfer"/>
</dbReference>
<comment type="caution">
    <text evidence="3">The sequence shown here is derived from an EMBL/GenBank/DDBJ whole genome shotgun (WGS) entry which is preliminary data.</text>
</comment>